<proteinExistence type="predicted"/>
<feature type="compositionally biased region" description="Basic and acidic residues" evidence="1">
    <location>
        <begin position="40"/>
        <end position="55"/>
    </location>
</feature>
<feature type="region of interest" description="Disordered" evidence="1">
    <location>
        <begin position="110"/>
        <end position="133"/>
    </location>
</feature>
<organism evidence="2 3">
    <name type="scientific">Capsicum baccatum</name>
    <name type="common">Peruvian pepper</name>
    <dbReference type="NCBI Taxonomy" id="33114"/>
    <lineage>
        <taxon>Eukaryota</taxon>
        <taxon>Viridiplantae</taxon>
        <taxon>Streptophyta</taxon>
        <taxon>Embryophyta</taxon>
        <taxon>Tracheophyta</taxon>
        <taxon>Spermatophyta</taxon>
        <taxon>Magnoliopsida</taxon>
        <taxon>eudicotyledons</taxon>
        <taxon>Gunneridae</taxon>
        <taxon>Pentapetalae</taxon>
        <taxon>asterids</taxon>
        <taxon>lamiids</taxon>
        <taxon>Solanales</taxon>
        <taxon>Solanaceae</taxon>
        <taxon>Solanoideae</taxon>
        <taxon>Capsiceae</taxon>
        <taxon>Capsicum</taxon>
    </lineage>
</organism>
<name>A0A2G2VJE7_CAPBA</name>
<evidence type="ECO:0000313" key="3">
    <source>
        <dbReference type="Proteomes" id="UP000224567"/>
    </source>
</evidence>
<sequence>MALKRKEIELIPSKGTSAATQLHPLLYELVSQELSQSGAEDNKHGEEESFKRDDPNASSPSTEELVKTFSVNRYPVRMQCDGATDLTALHTQYIFRTDVPHGGPAFHAAGSVRPDGILGRDNNPSTASEDEEKVEPVILRERKNYPSEGFNISDEAPKKLTQLINNYSKWIADGLLKYHDGRRRFGPSFEIKKLAKILPTYLDMSDFLDEKVPTDWSMIEAYRDKMANPFDVQYVDRIAQQTIGILDCGLIVTTYAE</sequence>
<keyword evidence="3" id="KW-1185">Reference proteome</keyword>
<protein>
    <submittedName>
        <fullName evidence="2">Uncharacterized protein</fullName>
    </submittedName>
</protein>
<dbReference type="EMBL" id="MLFT02000012">
    <property type="protein sequence ID" value="PHT33088.1"/>
    <property type="molecule type" value="Genomic_DNA"/>
</dbReference>
<feature type="region of interest" description="Disordered" evidence="1">
    <location>
        <begin position="33"/>
        <end position="63"/>
    </location>
</feature>
<dbReference type="PANTHER" id="PTHR31470">
    <property type="entry name" value="CYSTEINE PROTEINASES SUPERFAMILY PROTEIN-RELATED-RELATED"/>
    <property type="match status" value="1"/>
</dbReference>
<accession>A0A2G2VJE7</accession>
<dbReference type="PANTHER" id="PTHR31470:SF46">
    <property type="entry name" value="ULP1 PROTEASE FAMILY, C-TERMINAL CATALYTIC DOMAIN CONTAINING PROTEIN"/>
    <property type="match status" value="1"/>
</dbReference>
<comment type="caution">
    <text evidence="2">The sequence shown here is derived from an EMBL/GenBank/DDBJ whole genome shotgun (WGS) entry which is preliminary data.</text>
</comment>
<dbReference type="AlphaFoldDB" id="A0A2G2VJE7"/>
<evidence type="ECO:0000256" key="1">
    <source>
        <dbReference type="SAM" id="MobiDB-lite"/>
    </source>
</evidence>
<reference evidence="3" key="2">
    <citation type="journal article" date="2017" name="J. Anim. Genet.">
        <title>Multiple reference genome sequences of hot pepper reveal the massive evolution of plant disease resistance genes by retroduplication.</title>
        <authorList>
            <person name="Kim S."/>
            <person name="Park J."/>
            <person name="Yeom S.-I."/>
            <person name="Kim Y.-M."/>
            <person name="Seo E."/>
            <person name="Kim K.-T."/>
            <person name="Kim M.-S."/>
            <person name="Lee J.M."/>
            <person name="Cheong K."/>
            <person name="Shin H.-S."/>
            <person name="Kim S.-B."/>
            <person name="Han K."/>
            <person name="Lee J."/>
            <person name="Park M."/>
            <person name="Lee H.-A."/>
            <person name="Lee H.-Y."/>
            <person name="Lee Y."/>
            <person name="Oh S."/>
            <person name="Lee J.H."/>
            <person name="Choi E."/>
            <person name="Choi E."/>
            <person name="Lee S.E."/>
            <person name="Jeon J."/>
            <person name="Kim H."/>
            <person name="Choi G."/>
            <person name="Song H."/>
            <person name="Lee J."/>
            <person name="Lee S.-C."/>
            <person name="Kwon J.-K."/>
            <person name="Lee H.-Y."/>
            <person name="Koo N."/>
            <person name="Hong Y."/>
            <person name="Kim R.W."/>
            <person name="Kang W.-H."/>
            <person name="Huh J.H."/>
            <person name="Kang B.-C."/>
            <person name="Yang T.-J."/>
            <person name="Lee Y.-H."/>
            <person name="Bennetzen J.L."/>
            <person name="Choi D."/>
        </authorList>
    </citation>
    <scope>NUCLEOTIDE SEQUENCE [LARGE SCALE GENOMIC DNA]</scope>
    <source>
        <strain evidence="3">cv. PBC81</strain>
    </source>
</reference>
<gene>
    <name evidence="2" type="ORF">CQW23_29425</name>
</gene>
<dbReference type="Proteomes" id="UP000224567">
    <property type="component" value="Unassembled WGS sequence"/>
</dbReference>
<reference evidence="2 3" key="1">
    <citation type="journal article" date="2017" name="Genome Biol.">
        <title>New reference genome sequences of hot pepper reveal the massive evolution of plant disease-resistance genes by retroduplication.</title>
        <authorList>
            <person name="Kim S."/>
            <person name="Park J."/>
            <person name="Yeom S.I."/>
            <person name="Kim Y.M."/>
            <person name="Seo E."/>
            <person name="Kim K.T."/>
            <person name="Kim M.S."/>
            <person name="Lee J.M."/>
            <person name="Cheong K."/>
            <person name="Shin H.S."/>
            <person name="Kim S.B."/>
            <person name="Han K."/>
            <person name="Lee J."/>
            <person name="Park M."/>
            <person name="Lee H.A."/>
            <person name="Lee H.Y."/>
            <person name="Lee Y."/>
            <person name="Oh S."/>
            <person name="Lee J.H."/>
            <person name="Choi E."/>
            <person name="Choi E."/>
            <person name="Lee S.E."/>
            <person name="Jeon J."/>
            <person name="Kim H."/>
            <person name="Choi G."/>
            <person name="Song H."/>
            <person name="Lee J."/>
            <person name="Lee S.C."/>
            <person name="Kwon J.K."/>
            <person name="Lee H.Y."/>
            <person name="Koo N."/>
            <person name="Hong Y."/>
            <person name="Kim R.W."/>
            <person name="Kang W.H."/>
            <person name="Huh J.H."/>
            <person name="Kang B.C."/>
            <person name="Yang T.J."/>
            <person name="Lee Y.H."/>
            <person name="Bennetzen J.L."/>
            <person name="Choi D."/>
        </authorList>
    </citation>
    <scope>NUCLEOTIDE SEQUENCE [LARGE SCALE GENOMIC DNA]</scope>
    <source>
        <strain evidence="3">cv. PBC81</strain>
    </source>
</reference>
<evidence type="ECO:0000313" key="2">
    <source>
        <dbReference type="EMBL" id="PHT33088.1"/>
    </source>
</evidence>
<dbReference type="OrthoDB" id="1680482at2759"/>